<evidence type="ECO:0000256" key="3">
    <source>
        <dbReference type="ARBA" id="ARBA00022692"/>
    </source>
</evidence>
<dbReference type="RefSeq" id="WP_270037608.1">
    <property type="nucleotide sequence ID" value="NZ_JAPDOD010000001.1"/>
</dbReference>
<dbReference type="PANTHER" id="PTHR36115">
    <property type="entry name" value="PROLINE-RICH ANTIGEN HOMOLOG-RELATED"/>
    <property type="match status" value="1"/>
</dbReference>
<dbReference type="InterPro" id="IPR010432">
    <property type="entry name" value="RDD"/>
</dbReference>
<proteinExistence type="predicted"/>
<dbReference type="Pfam" id="PF06271">
    <property type="entry name" value="RDD"/>
    <property type="match status" value="1"/>
</dbReference>
<keyword evidence="5 6" id="KW-0472">Membrane</keyword>
<feature type="transmembrane region" description="Helical" evidence="6">
    <location>
        <begin position="50"/>
        <end position="74"/>
    </location>
</feature>
<organism evidence="8 9">
    <name type="scientific">Solirubrobacter ginsenosidimutans</name>
    <dbReference type="NCBI Taxonomy" id="490573"/>
    <lineage>
        <taxon>Bacteria</taxon>
        <taxon>Bacillati</taxon>
        <taxon>Actinomycetota</taxon>
        <taxon>Thermoleophilia</taxon>
        <taxon>Solirubrobacterales</taxon>
        <taxon>Solirubrobacteraceae</taxon>
        <taxon>Solirubrobacter</taxon>
    </lineage>
</organism>
<evidence type="ECO:0000256" key="6">
    <source>
        <dbReference type="SAM" id="Phobius"/>
    </source>
</evidence>
<comment type="caution">
    <text evidence="8">The sequence shown here is derived from an EMBL/GenBank/DDBJ whole genome shotgun (WGS) entry which is preliminary data.</text>
</comment>
<evidence type="ECO:0000313" key="8">
    <source>
        <dbReference type="EMBL" id="MDA0158963.1"/>
    </source>
</evidence>
<evidence type="ECO:0000256" key="1">
    <source>
        <dbReference type="ARBA" id="ARBA00004651"/>
    </source>
</evidence>
<dbReference type="InterPro" id="IPR051791">
    <property type="entry name" value="Pra-immunoreactive"/>
</dbReference>
<sequence>MKTARLAGFATRVLAFAIDIAIIDVAVLALGGALAWAANVLGIESNPSGILVAGLAAIGWVVLISNYLVVFWCLTGQTPGMRFMGIRVTDRRGAPPGFVRALRRLLGMYLSAIPLGAGFLLILVDDRRRGLHDRIAGTLVTHYVPIVAENGLETVGSPASDDALRSPGGLA</sequence>
<evidence type="ECO:0000259" key="7">
    <source>
        <dbReference type="Pfam" id="PF06271"/>
    </source>
</evidence>
<reference evidence="8" key="1">
    <citation type="submission" date="2022-10" db="EMBL/GenBank/DDBJ databases">
        <title>The WGS of Solirubrobacter ginsenosidimutans DSM 21036.</title>
        <authorList>
            <person name="Jiang Z."/>
        </authorList>
    </citation>
    <scope>NUCLEOTIDE SEQUENCE</scope>
    <source>
        <strain evidence="8">DSM 21036</strain>
    </source>
</reference>
<keyword evidence="4 6" id="KW-1133">Transmembrane helix</keyword>
<evidence type="ECO:0000256" key="5">
    <source>
        <dbReference type="ARBA" id="ARBA00023136"/>
    </source>
</evidence>
<keyword evidence="3 6" id="KW-0812">Transmembrane</keyword>
<dbReference type="GO" id="GO:0005886">
    <property type="term" value="C:plasma membrane"/>
    <property type="evidence" value="ECO:0007669"/>
    <property type="project" value="UniProtKB-SubCell"/>
</dbReference>
<keyword evidence="9" id="KW-1185">Reference proteome</keyword>
<evidence type="ECO:0000256" key="2">
    <source>
        <dbReference type="ARBA" id="ARBA00022475"/>
    </source>
</evidence>
<evidence type="ECO:0000256" key="4">
    <source>
        <dbReference type="ARBA" id="ARBA00022989"/>
    </source>
</evidence>
<feature type="domain" description="RDD" evidence="7">
    <location>
        <begin position="6"/>
        <end position="137"/>
    </location>
</feature>
<dbReference type="EMBL" id="JAPDOD010000001">
    <property type="protein sequence ID" value="MDA0158963.1"/>
    <property type="molecule type" value="Genomic_DNA"/>
</dbReference>
<accession>A0A9X3MSQ4</accession>
<dbReference type="Proteomes" id="UP001149140">
    <property type="component" value="Unassembled WGS sequence"/>
</dbReference>
<gene>
    <name evidence="8" type="ORF">OM076_01700</name>
</gene>
<name>A0A9X3MSQ4_9ACTN</name>
<keyword evidence="2" id="KW-1003">Cell membrane</keyword>
<dbReference type="PANTHER" id="PTHR36115:SF4">
    <property type="entry name" value="MEMBRANE PROTEIN"/>
    <property type="match status" value="1"/>
</dbReference>
<feature type="transmembrane region" description="Helical" evidence="6">
    <location>
        <begin position="105"/>
        <end position="124"/>
    </location>
</feature>
<evidence type="ECO:0000313" key="9">
    <source>
        <dbReference type="Proteomes" id="UP001149140"/>
    </source>
</evidence>
<feature type="transmembrane region" description="Helical" evidence="6">
    <location>
        <begin position="12"/>
        <end position="38"/>
    </location>
</feature>
<comment type="subcellular location">
    <subcellularLocation>
        <location evidence="1">Cell membrane</location>
        <topology evidence="1">Multi-pass membrane protein</topology>
    </subcellularLocation>
</comment>
<dbReference type="AlphaFoldDB" id="A0A9X3MSQ4"/>
<protein>
    <submittedName>
        <fullName evidence="8">RDD family protein</fullName>
    </submittedName>
</protein>